<keyword evidence="1" id="KW-1133">Transmembrane helix</keyword>
<sequence length="174" mass="18213">MTTPATTPAAFALSARILCGALMGALVLMGLVLFFVLPSDETPPIWVPLAQVVAAVVVHVGLETIGYRIAPLESALSDDEAAAEARTRWQSSMMVRFALSEAIAIGSIALAFVVDGGIWVYLVGAAVSLVLMWIHVWPGARSVGRTADALEAGGRASHLRETFGASAPGPIQQF</sequence>
<proteinExistence type="predicted"/>
<protein>
    <submittedName>
        <fullName evidence="2">Uncharacterized protein</fullName>
    </submittedName>
</protein>
<feature type="transmembrane region" description="Helical" evidence="1">
    <location>
        <begin position="118"/>
        <end position="137"/>
    </location>
</feature>
<dbReference type="AlphaFoldDB" id="A0A0A0JFB6"/>
<name>A0A0A0JFB6_9MICO</name>
<dbReference type="OrthoDB" id="4862521at2"/>
<keyword evidence="3" id="KW-1185">Reference proteome</keyword>
<dbReference type="RefSeq" id="WP_035907415.1">
    <property type="nucleotide sequence ID" value="NZ_AVPK01000016.1"/>
</dbReference>
<comment type="caution">
    <text evidence="2">The sequence shown here is derived from an EMBL/GenBank/DDBJ whole genome shotgun (WGS) entry which is preliminary data.</text>
</comment>
<feature type="transmembrane region" description="Helical" evidence="1">
    <location>
        <begin position="43"/>
        <end position="62"/>
    </location>
</feature>
<evidence type="ECO:0000313" key="3">
    <source>
        <dbReference type="Proteomes" id="UP000030011"/>
    </source>
</evidence>
<feature type="transmembrane region" description="Helical" evidence="1">
    <location>
        <begin position="94"/>
        <end position="112"/>
    </location>
</feature>
<dbReference type="Proteomes" id="UP000030011">
    <property type="component" value="Unassembled WGS sequence"/>
</dbReference>
<keyword evidence="1" id="KW-0472">Membrane</keyword>
<dbReference type="STRING" id="1385521.N803_09330"/>
<dbReference type="EMBL" id="AVPK01000016">
    <property type="protein sequence ID" value="KGN36090.1"/>
    <property type="molecule type" value="Genomic_DNA"/>
</dbReference>
<reference evidence="2 3" key="1">
    <citation type="submission" date="2013-08" db="EMBL/GenBank/DDBJ databases">
        <title>The genome sequence of Knoellia subterranea.</title>
        <authorList>
            <person name="Zhu W."/>
            <person name="Wang G."/>
        </authorList>
    </citation>
    <scope>NUCLEOTIDE SEQUENCE [LARGE SCALE GENOMIC DNA]</scope>
    <source>
        <strain evidence="2 3">KCTC 19937</strain>
    </source>
</reference>
<gene>
    <name evidence="2" type="ORF">N803_09330</name>
</gene>
<feature type="transmembrane region" description="Helical" evidence="1">
    <location>
        <begin position="17"/>
        <end position="37"/>
    </location>
</feature>
<accession>A0A0A0JFB6</accession>
<evidence type="ECO:0000313" key="2">
    <source>
        <dbReference type="EMBL" id="KGN36090.1"/>
    </source>
</evidence>
<evidence type="ECO:0000256" key="1">
    <source>
        <dbReference type="SAM" id="Phobius"/>
    </source>
</evidence>
<keyword evidence="1" id="KW-0812">Transmembrane</keyword>
<dbReference type="eggNOG" id="ENOG503215Y">
    <property type="taxonomic scope" value="Bacteria"/>
</dbReference>
<organism evidence="2 3">
    <name type="scientific">Knoellia subterranea KCTC 19937</name>
    <dbReference type="NCBI Taxonomy" id="1385521"/>
    <lineage>
        <taxon>Bacteria</taxon>
        <taxon>Bacillati</taxon>
        <taxon>Actinomycetota</taxon>
        <taxon>Actinomycetes</taxon>
        <taxon>Micrococcales</taxon>
        <taxon>Intrasporangiaceae</taxon>
        <taxon>Knoellia</taxon>
    </lineage>
</organism>